<proteinExistence type="predicted"/>
<dbReference type="EMBL" id="CATNWA010014651">
    <property type="protein sequence ID" value="CAI9574328.1"/>
    <property type="molecule type" value="Genomic_DNA"/>
</dbReference>
<evidence type="ECO:0000313" key="2">
    <source>
        <dbReference type="Proteomes" id="UP001162483"/>
    </source>
</evidence>
<dbReference type="Proteomes" id="UP001162483">
    <property type="component" value="Unassembled WGS sequence"/>
</dbReference>
<sequence>MGPLCPCPNSKKPTYLMMDKGSESSAIHPFKVSHMAVSGDIDLHTGAD</sequence>
<organism evidence="1 2">
    <name type="scientific">Staurois parvus</name>
    <dbReference type="NCBI Taxonomy" id="386267"/>
    <lineage>
        <taxon>Eukaryota</taxon>
        <taxon>Metazoa</taxon>
        <taxon>Chordata</taxon>
        <taxon>Craniata</taxon>
        <taxon>Vertebrata</taxon>
        <taxon>Euteleostomi</taxon>
        <taxon>Amphibia</taxon>
        <taxon>Batrachia</taxon>
        <taxon>Anura</taxon>
        <taxon>Neobatrachia</taxon>
        <taxon>Ranoidea</taxon>
        <taxon>Ranidae</taxon>
        <taxon>Staurois</taxon>
    </lineage>
</organism>
<reference evidence="1" key="1">
    <citation type="submission" date="2023-05" db="EMBL/GenBank/DDBJ databases">
        <authorList>
            <person name="Stuckert A."/>
        </authorList>
    </citation>
    <scope>NUCLEOTIDE SEQUENCE</scope>
</reference>
<keyword evidence="2" id="KW-1185">Reference proteome</keyword>
<name>A0ABN9DP30_9NEOB</name>
<protein>
    <submittedName>
        <fullName evidence="1">Uncharacterized protein</fullName>
    </submittedName>
</protein>
<evidence type="ECO:0000313" key="1">
    <source>
        <dbReference type="EMBL" id="CAI9574328.1"/>
    </source>
</evidence>
<accession>A0ABN9DP30</accession>
<comment type="caution">
    <text evidence="1">The sequence shown here is derived from an EMBL/GenBank/DDBJ whole genome shotgun (WGS) entry which is preliminary data.</text>
</comment>
<gene>
    <name evidence="1" type="ORF">SPARVUS_LOCUS7952763</name>
</gene>